<name>A0ABX7BB62_9PROT</name>
<keyword evidence="5 8" id="KW-0697">Rotamase</keyword>
<gene>
    <name evidence="12" type="ORF">IGS68_03305</name>
</gene>
<dbReference type="Gene3D" id="1.10.8.1040">
    <property type="match status" value="1"/>
</dbReference>
<comment type="catalytic activity">
    <reaction evidence="1">
        <text>[protein]-peptidylproline (omega=180) = [protein]-peptidylproline (omega=0)</text>
        <dbReference type="Rhea" id="RHEA:16237"/>
        <dbReference type="Rhea" id="RHEA-COMP:10747"/>
        <dbReference type="Rhea" id="RHEA-COMP:10748"/>
        <dbReference type="ChEBI" id="CHEBI:83833"/>
        <dbReference type="ChEBI" id="CHEBI:83834"/>
        <dbReference type="EC" id="5.2.1.8"/>
    </reaction>
</comment>
<protein>
    <recommendedName>
        <fullName evidence="4">Parvulin-like PPIase</fullName>
        <ecNumber evidence="3">5.2.1.8</ecNumber>
    </recommendedName>
    <alternativeName>
        <fullName evidence="6">Peptidyl-prolyl cis-trans isomerase plp</fullName>
    </alternativeName>
    <alternativeName>
        <fullName evidence="7">Rotamase plp</fullName>
    </alternativeName>
</protein>
<dbReference type="PANTHER" id="PTHR47245:SF2">
    <property type="entry name" value="PEPTIDYL-PROLYL CIS-TRANS ISOMERASE HP_0175-RELATED"/>
    <property type="match status" value="1"/>
</dbReference>
<sequence length="309" mass="33295">MLARVLRVAAVSLALGGAGFAALAQTGTTPPADAGTGAGEDPVVAKVNGAEIKRSEVMRTIASLPPQVQQMPVQMIFPAVIDQIINGKLVAEAGYKNNVQNDPEVAERMKRAEERIVQELYLTQEVQKRITAERLQEAYNQFKQENPPQDEVKASHILVESEDAAKAIIADLKKGGDFAKIAGEKSTDKAAAQQGGDLGFFTKDQMVEPFANAAFAMKPGDVSETPVQTQFGWHVIKVVERRQSTPPTFEEVQEQLRSQVSEQVIGELVEDLRSDARVERFQMDGSPMPEQPAATPGSAAPGAAPAPRP</sequence>
<dbReference type="InterPro" id="IPR050245">
    <property type="entry name" value="PrsA_foldase"/>
</dbReference>
<evidence type="ECO:0000256" key="10">
    <source>
        <dbReference type="SAM" id="SignalP"/>
    </source>
</evidence>
<dbReference type="PROSITE" id="PS50198">
    <property type="entry name" value="PPIC_PPIASE_2"/>
    <property type="match status" value="1"/>
</dbReference>
<feature type="signal peptide" evidence="10">
    <location>
        <begin position="1"/>
        <end position="24"/>
    </location>
</feature>
<dbReference type="InterPro" id="IPR046357">
    <property type="entry name" value="PPIase_dom_sf"/>
</dbReference>
<feature type="compositionally biased region" description="Low complexity" evidence="9">
    <location>
        <begin position="292"/>
        <end position="303"/>
    </location>
</feature>
<feature type="domain" description="PpiC" evidence="11">
    <location>
        <begin position="149"/>
        <end position="240"/>
    </location>
</feature>
<feature type="chain" id="PRO_5045540857" description="Parvulin-like PPIase" evidence="10">
    <location>
        <begin position="25"/>
        <end position="309"/>
    </location>
</feature>
<dbReference type="Gene3D" id="3.10.50.40">
    <property type="match status" value="1"/>
</dbReference>
<dbReference type="SUPFAM" id="SSF109998">
    <property type="entry name" value="Triger factor/SurA peptide-binding domain-like"/>
    <property type="match status" value="1"/>
</dbReference>
<evidence type="ECO:0000256" key="2">
    <source>
        <dbReference type="ARBA" id="ARBA00007656"/>
    </source>
</evidence>
<comment type="similarity">
    <text evidence="2">Belongs to the PpiC/parvulin rotamase family.</text>
</comment>
<dbReference type="Proteomes" id="UP000595197">
    <property type="component" value="Chromosome"/>
</dbReference>
<evidence type="ECO:0000256" key="9">
    <source>
        <dbReference type="SAM" id="MobiDB-lite"/>
    </source>
</evidence>
<dbReference type="InterPro" id="IPR000297">
    <property type="entry name" value="PPIase_PpiC"/>
</dbReference>
<evidence type="ECO:0000256" key="5">
    <source>
        <dbReference type="ARBA" id="ARBA00023110"/>
    </source>
</evidence>
<evidence type="ECO:0000256" key="6">
    <source>
        <dbReference type="ARBA" id="ARBA00030642"/>
    </source>
</evidence>
<feature type="region of interest" description="Disordered" evidence="9">
    <location>
        <begin position="278"/>
        <end position="309"/>
    </location>
</feature>
<dbReference type="PANTHER" id="PTHR47245">
    <property type="entry name" value="PEPTIDYLPROLYL ISOMERASE"/>
    <property type="match status" value="1"/>
</dbReference>
<keyword evidence="13" id="KW-1185">Reference proteome</keyword>
<evidence type="ECO:0000256" key="3">
    <source>
        <dbReference type="ARBA" id="ARBA00013194"/>
    </source>
</evidence>
<proteinExistence type="inferred from homology"/>
<evidence type="ECO:0000256" key="4">
    <source>
        <dbReference type="ARBA" id="ARBA00018370"/>
    </source>
</evidence>
<evidence type="ECO:0000256" key="7">
    <source>
        <dbReference type="ARBA" id="ARBA00031484"/>
    </source>
</evidence>
<dbReference type="InterPro" id="IPR027304">
    <property type="entry name" value="Trigger_fact/SurA_dom_sf"/>
</dbReference>
<accession>A0ABX7BB62</accession>
<dbReference type="RefSeq" id="WP_201077302.1">
    <property type="nucleotide sequence ID" value="NZ_CP067420.1"/>
</dbReference>
<dbReference type="SUPFAM" id="SSF54534">
    <property type="entry name" value="FKBP-like"/>
    <property type="match status" value="1"/>
</dbReference>
<dbReference type="GO" id="GO:0016853">
    <property type="term" value="F:isomerase activity"/>
    <property type="evidence" value="ECO:0007669"/>
    <property type="project" value="UniProtKB-KW"/>
</dbReference>
<dbReference type="EMBL" id="CP067420">
    <property type="protein sequence ID" value="QQP90301.1"/>
    <property type="molecule type" value="Genomic_DNA"/>
</dbReference>
<organism evidence="12 13">
    <name type="scientific">Skermanella cutis</name>
    <dbReference type="NCBI Taxonomy" id="2775420"/>
    <lineage>
        <taxon>Bacteria</taxon>
        <taxon>Pseudomonadati</taxon>
        <taxon>Pseudomonadota</taxon>
        <taxon>Alphaproteobacteria</taxon>
        <taxon>Rhodospirillales</taxon>
        <taxon>Azospirillaceae</taxon>
        <taxon>Skermanella</taxon>
    </lineage>
</organism>
<evidence type="ECO:0000313" key="13">
    <source>
        <dbReference type="Proteomes" id="UP000595197"/>
    </source>
</evidence>
<reference evidence="12" key="1">
    <citation type="submission" date="2021-02" db="EMBL/GenBank/DDBJ databases">
        <title>Skermanella TT6 skin isolate.</title>
        <authorList>
            <person name="Lee K."/>
            <person name="Ganzorig M."/>
        </authorList>
    </citation>
    <scope>NUCLEOTIDE SEQUENCE</scope>
    <source>
        <strain evidence="12">TT6</strain>
    </source>
</reference>
<keyword evidence="10" id="KW-0732">Signal</keyword>
<evidence type="ECO:0000256" key="8">
    <source>
        <dbReference type="PROSITE-ProRule" id="PRU00278"/>
    </source>
</evidence>
<dbReference type="Pfam" id="PF13616">
    <property type="entry name" value="Rotamase_3"/>
    <property type="match status" value="1"/>
</dbReference>
<keyword evidence="8 12" id="KW-0413">Isomerase</keyword>
<evidence type="ECO:0000256" key="1">
    <source>
        <dbReference type="ARBA" id="ARBA00000971"/>
    </source>
</evidence>
<evidence type="ECO:0000313" key="12">
    <source>
        <dbReference type="EMBL" id="QQP90301.1"/>
    </source>
</evidence>
<evidence type="ECO:0000259" key="11">
    <source>
        <dbReference type="PROSITE" id="PS50198"/>
    </source>
</evidence>
<dbReference type="EC" id="5.2.1.8" evidence="3"/>